<dbReference type="PANTHER" id="PTHR43305">
    <property type="entry name" value="FAMILY N-ACETYLTRANSFERASE, PUTATIVE (AFU_ORTHOLOGUE AFUA_2G01380)-RELATED"/>
    <property type="match status" value="1"/>
</dbReference>
<dbReference type="Proteomes" id="UP000018458">
    <property type="component" value="Unassembled WGS sequence"/>
</dbReference>
<dbReference type="OrthoDB" id="5419426at2"/>
<dbReference type="InterPro" id="IPR052777">
    <property type="entry name" value="Acetyltransferase_Enz"/>
</dbReference>
<dbReference type="InterPro" id="IPR000182">
    <property type="entry name" value="GNAT_dom"/>
</dbReference>
<accession>E8LHC0</accession>
<dbReference type="Gene3D" id="3.40.630.30">
    <property type="match status" value="1"/>
</dbReference>
<proteinExistence type="predicted"/>
<dbReference type="EMBL" id="AEVO01000004">
    <property type="protein sequence ID" value="EFY08092.1"/>
    <property type="molecule type" value="Genomic_DNA"/>
</dbReference>
<dbReference type="HOGENOM" id="CLU_013985_11_2_6"/>
<dbReference type="PANTHER" id="PTHR43305:SF1">
    <property type="entry name" value="FAMILY N-ACETYLTRANSFERASE, PUTATIVE (AFU_ORTHOLOGUE AFUA_2G01380)-RELATED"/>
    <property type="match status" value="1"/>
</dbReference>
<keyword evidence="2" id="KW-0808">Transferase</keyword>
<comment type="caution">
    <text evidence="2">The sequence shown here is derived from an EMBL/GenBank/DDBJ whole genome shotgun (WGS) entry which is preliminary data.</text>
</comment>
<dbReference type="PROSITE" id="PS51186">
    <property type="entry name" value="GNAT"/>
    <property type="match status" value="1"/>
</dbReference>
<dbReference type="InterPro" id="IPR016181">
    <property type="entry name" value="Acyl_CoA_acyltransferase"/>
</dbReference>
<name>E8LHC0_SUCHY</name>
<dbReference type="STRING" id="762983.HMPREF9444_00078"/>
<sequence>MNKNNCVFLIKGYKIRSIAAKDDAAIAKIIRTNLQHFHLDIPGTAYFDPELDHLSTFYAERSDKRAYFIVTNEDDKVVGGVGFAEFEGLPKCAELQKLYLDETVKGLGLSKEMMKIVEVCAKKLGYEQLYLETHTNLAVAVCLYEKLGYESVPQPVPTVHTTMNRFYLKKI</sequence>
<evidence type="ECO:0000259" key="1">
    <source>
        <dbReference type="PROSITE" id="PS51186"/>
    </source>
</evidence>
<protein>
    <submittedName>
        <fullName evidence="2">Acetyltransferase, GNAT family</fullName>
    </submittedName>
</protein>
<evidence type="ECO:0000313" key="2">
    <source>
        <dbReference type="EMBL" id="EFY08092.1"/>
    </source>
</evidence>
<keyword evidence="3" id="KW-1185">Reference proteome</keyword>
<dbReference type="RefSeq" id="WP_009142308.1">
    <property type="nucleotide sequence ID" value="NZ_GL830942.1"/>
</dbReference>
<organism evidence="2 3">
    <name type="scientific">Succinatimonas hippei (strain DSM 22608 / JCM 16073 / KCTC 15190 / YIT 12066)</name>
    <dbReference type="NCBI Taxonomy" id="762983"/>
    <lineage>
        <taxon>Bacteria</taxon>
        <taxon>Pseudomonadati</taxon>
        <taxon>Pseudomonadota</taxon>
        <taxon>Gammaproteobacteria</taxon>
        <taxon>Aeromonadales</taxon>
        <taxon>Succinivibrionaceae</taxon>
        <taxon>Succinatimonas</taxon>
    </lineage>
</organism>
<dbReference type="eggNOG" id="COG1247">
    <property type="taxonomic scope" value="Bacteria"/>
</dbReference>
<dbReference type="SUPFAM" id="SSF55729">
    <property type="entry name" value="Acyl-CoA N-acyltransferases (Nat)"/>
    <property type="match status" value="1"/>
</dbReference>
<dbReference type="GO" id="GO:0016747">
    <property type="term" value="F:acyltransferase activity, transferring groups other than amino-acyl groups"/>
    <property type="evidence" value="ECO:0007669"/>
    <property type="project" value="InterPro"/>
</dbReference>
<dbReference type="Pfam" id="PF00583">
    <property type="entry name" value="Acetyltransf_1"/>
    <property type="match status" value="1"/>
</dbReference>
<dbReference type="AlphaFoldDB" id="E8LHC0"/>
<dbReference type="CDD" id="cd04301">
    <property type="entry name" value="NAT_SF"/>
    <property type="match status" value="1"/>
</dbReference>
<evidence type="ECO:0000313" key="3">
    <source>
        <dbReference type="Proteomes" id="UP000018458"/>
    </source>
</evidence>
<feature type="domain" description="N-acetyltransferase" evidence="1">
    <location>
        <begin position="13"/>
        <end position="168"/>
    </location>
</feature>
<gene>
    <name evidence="2" type="ORF">HMPREF9444_00078</name>
</gene>
<reference evidence="2 3" key="1">
    <citation type="submission" date="2011-01" db="EMBL/GenBank/DDBJ databases">
        <authorList>
            <person name="Weinstock G."/>
            <person name="Sodergren E."/>
            <person name="Clifton S."/>
            <person name="Fulton L."/>
            <person name="Fulton B."/>
            <person name="Courtney L."/>
            <person name="Fronick C."/>
            <person name="Harrison M."/>
            <person name="Strong C."/>
            <person name="Farmer C."/>
            <person name="Delahaunty K."/>
            <person name="Markovic C."/>
            <person name="Hall O."/>
            <person name="Minx P."/>
            <person name="Tomlinson C."/>
            <person name="Mitreva M."/>
            <person name="Hou S."/>
            <person name="Chen J."/>
            <person name="Wollam A."/>
            <person name="Pepin K.H."/>
            <person name="Johnson M."/>
            <person name="Bhonagiri V."/>
            <person name="Zhang X."/>
            <person name="Suruliraj S."/>
            <person name="Warren W."/>
            <person name="Chinwalla A."/>
            <person name="Mardis E.R."/>
            <person name="Wilson R.K."/>
        </authorList>
    </citation>
    <scope>NUCLEOTIDE SEQUENCE [LARGE SCALE GENOMIC DNA]</scope>
    <source>
        <strain evidence="3">DSM 22608 / JCM 16073 / KCTC 15190 / YIT 12066</strain>
    </source>
</reference>